<dbReference type="InterPro" id="IPR051913">
    <property type="entry name" value="GH2_Domain-Containing"/>
</dbReference>
<dbReference type="GO" id="GO:0004553">
    <property type="term" value="F:hydrolase activity, hydrolyzing O-glycosyl compounds"/>
    <property type="evidence" value="ECO:0007669"/>
    <property type="project" value="InterPro"/>
</dbReference>
<proteinExistence type="inferred from homology"/>
<evidence type="ECO:0000259" key="5">
    <source>
        <dbReference type="Pfam" id="PF00703"/>
    </source>
</evidence>
<dbReference type="PRINTS" id="PR00132">
    <property type="entry name" value="GLHYDRLASE2"/>
</dbReference>
<dbReference type="SUPFAM" id="SSF49785">
    <property type="entry name" value="Galactose-binding domain-like"/>
    <property type="match status" value="1"/>
</dbReference>
<dbReference type="EMBL" id="QREG01000018">
    <property type="protein sequence ID" value="RED95238.1"/>
    <property type="molecule type" value="Genomic_DNA"/>
</dbReference>
<dbReference type="InterPro" id="IPR017853">
    <property type="entry name" value="GH"/>
</dbReference>
<feature type="signal peptide" evidence="4">
    <location>
        <begin position="1"/>
        <end position="22"/>
    </location>
</feature>
<comment type="caution">
    <text evidence="10">The sequence shown here is derived from an EMBL/GenBank/DDBJ whole genome shotgun (WGS) entry which is preliminary data.</text>
</comment>
<feature type="domain" description="DUF4982" evidence="8">
    <location>
        <begin position="670"/>
        <end position="722"/>
    </location>
</feature>
<evidence type="ECO:0000256" key="2">
    <source>
        <dbReference type="ARBA" id="ARBA00022801"/>
    </source>
</evidence>
<organism evidence="10 11">
    <name type="scientific">Marinoscillum furvescens DSM 4134</name>
    <dbReference type="NCBI Taxonomy" id="1122208"/>
    <lineage>
        <taxon>Bacteria</taxon>
        <taxon>Pseudomonadati</taxon>
        <taxon>Bacteroidota</taxon>
        <taxon>Cytophagia</taxon>
        <taxon>Cytophagales</taxon>
        <taxon>Reichenbachiellaceae</taxon>
        <taxon>Marinoscillum</taxon>
    </lineage>
</organism>
<dbReference type="Pfam" id="PF00703">
    <property type="entry name" value="Glyco_hydro_2"/>
    <property type="match status" value="1"/>
</dbReference>
<dbReference type="Pfam" id="PF16355">
    <property type="entry name" value="DUF4982"/>
    <property type="match status" value="1"/>
</dbReference>
<sequence>MQMNKTTFYLLILAAIATACFAHQPTNQTDGRAQDFNFDWKFHLGDLENAHLANYDDGDWRTVNLPHDWSVEHPFDSINGEGATGYLPGGIGWYRKEFEIDNINEVVYINFDGIYNRSTVYVNGQEVGFHPYGYSPVVYDITSYLQAGTNVVSVRVDHSRYADSRWYTGSGIYRDVKLIQTNKLHVPLWGTYITTPDVSAEEAKVVTEVTVKNGHEQPQNAELVLTIVDKDGNEVARQKQQITISAASEQKITIDSRVSSPLLWEISSPTMYEAVVTIAQDGQQLDRYITPFGIRTFEFDPDKGFSWNGKNQKIKGVCLHHDAGIVGAAVPDGVWRRRLEKLKEAGVNAIRISHNPGSQAFMDLCDEMGFYVQVEFYDEWDNPKDKRLNMNERKSKDYITRGHHEFFQEWAERDLKTVMLRDRNHPSVFQWSIGNEIEWTYPRYKNATGYFGMNWQGNYFWELPPITPEEIKARYDASEAGAYVLAETAQKLANWTREMDTTRPVIANCILPSASHVTGYADALDIVGYSYRRVLYDYGHKNYPDKPIMGTENLGQWHEWKAVLERPFISGTFLWTGIDYMGESNNQWPRKATPSGILDVTGFEKPRFHMFKTLWNEDEPHTYITTQSVANSIYQVDESTGELTERKKGRWKRALWSWHDVNEHWNYQKGDLIAVEVYSNADEVELFLNDRSLGSKKLADFEDRIYKWAVPYEPGELRAVSKQSKSEAVIATADQPAAIEITLDKENINADGYDVAHIVAQLVDANGNPVTYEEGELHFDIKGPVNLLGVDNGAPSNVQPFQSDRLVTANGKALAILQATRVAGEVTVTVSGKGLRSETVTLSVD</sequence>
<evidence type="ECO:0000313" key="10">
    <source>
        <dbReference type="EMBL" id="RED95238.1"/>
    </source>
</evidence>
<dbReference type="SUPFAM" id="SSF49303">
    <property type="entry name" value="beta-Galactosidase/glucuronidase domain"/>
    <property type="match status" value="1"/>
</dbReference>
<dbReference type="InterPro" id="IPR036156">
    <property type="entry name" value="Beta-gal/glucu_dom_sf"/>
</dbReference>
<keyword evidence="2 10" id="KW-0378">Hydrolase</keyword>
<gene>
    <name evidence="10" type="ORF">C7460_11815</name>
</gene>
<accession>A0A3D9L0Y8</accession>
<name>A0A3D9L0Y8_MARFU</name>
<dbReference type="InterPro" id="IPR032311">
    <property type="entry name" value="DUF4982"/>
</dbReference>
<dbReference type="Gene3D" id="2.60.120.260">
    <property type="entry name" value="Galactose-binding domain-like"/>
    <property type="match status" value="1"/>
</dbReference>
<dbReference type="InterPro" id="IPR006104">
    <property type="entry name" value="Glyco_hydro_2_N"/>
</dbReference>
<evidence type="ECO:0000313" key="11">
    <source>
        <dbReference type="Proteomes" id="UP000256779"/>
    </source>
</evidence>
<dbReference type="InterPro" id="IPR008979">
    <property type="entry name" value="Galactose-bd-like_sf"/>
</dbReference>
<feature type="domain" description="Glycoside hydrolase family 2 catalytic" evidence="6">
    <location>
        <begin position="302"/>
        <end position="437"/>
    </location>
</feature>
<dbReference type="InterPro" id="IPR008964">
    <property type="entry name" value="Invasin/intimin_cell_adhesion"/>
</dbReference>
<reference evidence="10 11" key="1">
    <citation type="submission" date="2018-07" db="EMBL/GenBank/DDBJ databases">
        <title>Genomic Encyclopedia of Type Strains, Phase IV (KMG-IV): sequencing the most valuable type-strain genomes for metagenomic binning, comparative biology and taxonomic classification.</title>
        <authorList>
            <person name="Goeker M."/>
        </authorList>
    </citation>
    <scope>NUCLEOTIDE SEQUENCE [LARGE SCALE GENOMIC DNA]</scope>
    <source>
        <strain evidence="10 11">DSM 4134</strain>
    </source>
</reference>
<dbReference type="Pfam" id="PF18565">
    <property type="entry name" value="Glyco_hydro2_C5"/>
    <property type="match status" value="1"/>
</dbReference>
<dbReference type="SUPFAM" id="SSF49373">
    <property type="entry name" value="Invasin/intimin cell-adhesion fragments"/>
    <property type="match status" value="1"/>
</dbReference>
<feature type="chain" id="PRO_5017661587" evidence="4">
    <location>
        <begin position="23"/>
        <end position="845"/>
    </location>
</feature>
<feature type="domain" description="Glycosyl hydrolases family 2 sugar binding" evidence="7">
    <location>
        <begin position="90"/>
        <end position="181"/>
    </location>
</feature>
<evidence type="ECO:0000256" key="1">
    <source>
        <dbReference type="ARBA" id="ARBA00007401"/>
    </source>
</evidence>
<evidence type="ECO:0000259" key="9">
    <source>
        <dbReference type="Pfam" id="PF18565"/>
    </source>
</evidence>
<evidence type="ECO:0000259" key="7">
    <source>
        <dbReference type="Pfam" id="PF02837"/>
    </source>
</evidence>
<dbReference type="PANTHER" id="PTHR42732:SF1">
    <property type="entry name" value="BETA-MANNOSIDASE"/>
    <property type="match status" value="1"/>
</dbReference>
<feature type="domain" description="Glycoside hydrolase family 2" evidence="9">
    <location>
        <begin position="739"/>
        <end position="841"/>
    </location>
</feature>
<dbReference type="SUPFAM" id="SSF51445">
    <property type="entry name" value="(Trans)glycosidases"/>
    <property type="match status" value="1"/>
</dbReference>
<dbReference type="InterPro" id="IPR006102">
    <property type="entry name" value="Ig-like_GH2"/>
</dbReference>
<dbReference type="OrthoDB" id="1007335at2"/>
<dbReference type="Gene3D" id="3.20.20.80">
    <property type="entry name" value="Glycosidases"/>
    <property type="match status" value="1"/>
</dbReference>
<dbReference type="PROSITE" id="PS51257">
    <property type="entry name" value="PROKAR_LIPOPROTEIN"/>
    <property type="match status" value="1"/>
</dbReference>
<evidence type="ECO:0000259" key="8">
    <source>
        <dbReference type="Pfam" id="PF16355"/>
    </source>
</evidence>
<dbReference type="Gene3D" id="2.60.40.10">
    <property type="entry name" value="Immunoglobulins"/>
    <property type="match status" value="3"/>
</dbReference>
<dbReference type="InterPro" id="IPR006103">
    <property type="entry name" value="Glyco_hydro_2_cat"/>
</dbReference>
<comment type="similarity">
    <text evidence="1">Belongs to the glycosyl hydrolase 2 family.</text>
</comment>
<dbReference type="InterPro" id="IPR040605">
    <property type="entry name" value="Glyco_hydro2_dom5"/>
</dbReference>
<evidence type="ECO:0000256" key="4">
    <source>
        <dbReference type="SAM" id="SignalP"/>
    </source>
</evidence>
<dbReference type="Pfam" id="PF02837">
    <property type="entry name" value="Glyco_hydro_2_N"/>
    <property type="match status" value="1"/>
</dbReference>
<dbReference type="AlphaFoldDB" id="A0A3D9L0Y8"/>
<dbReference type="GO" id="GO:0005975">
    <property type="term" value="P:carbohydrate metabolic process"/>
    <property type="evidence" value="ECO:0007669"/>
    <property type="project" value="InterPro"/>
</dbReference>
<evidence type="ECO:0000256" key="3">
    <source>
        <dbReference type="ARBA" id="ARBA00023295"/>
    </source>
</evidence>
<keyword evidence="4" id="KW-0732">Signal</keyword>
<dbReference type="InterPro" id="IPR006101">
    <property type="entry name" value="Glyco_hydro_2"/>
</dbReference>
<dbReference type="Proteomes" id="UP000256779">
    <property type="component" value="Unassembled WGS sequence"/>
</dbReference>
<dbReference type="InterPro" id="IPR013783">
    <property type="entry name" value="Ig-like_fold"/>
</dbReference>
<feature type="domain" description="Glycoside hydrolase family 2 immunoglobulin-like beta-sandwich" evidence="5">
    <location>
        <begin position="193"/>
        <end position="295"/>
    </location>
</feature>
<protein>
    <submittedName>
        <fullName evidence="10">Glycosyl hydrolase family 2</fullName>
    </submittedName>
</protein>
<keyword evidence="11" id="KW-1185">Reference proteome</keyword>
<evidence type="ECO:0000259" key="6">
    <source>
        <dbReference type="Pfam" id="PF02836"/>
    </source>
</evidence>
<dbReference type="PANTHER" id="PTHR42732">
    <property type="entry name" value="BETA-GALACTOSIDASE"/>
    <property type="match status" value="1"/>
</dbReference>
<keyword evidence="3" id="KW-0326">Glycosidase</keyword>
<dbReference type="Pfam" id="PF02836">
    <property type="entry name" value="Glyco_hydro_2_C"/>
    <property type="match status" value="1"/>
</dbReference>